<sequence>MSVYLSLSCRQGQSILTRNQKPSSQRTTDLRASSLQQLVQSCSSRHCDVLTFRNANKICALLVRAEVKVRSYEQNFMNVTSHYKIT</sequence>
<accession>A0AAD5QFB3</accession>
<evidence type="ECO:0000313" key="1">
    <source>
        <dbReference type="EMBL" id="KAJ1349948.1"/>
    </source>
</evidence>
<organism evidence="1 2">
    <name type="scientific">Parelaphostrongylus tenuis</name>
    <name type="common">Meningeal worm</name>
    <dbReference type="NCBI Taxonomy" id="148309"/>
    <lineage>
        <taxon>Eukaryota</taxon>
        <taxon>Metazoa</taxon>
        <taxon>Ecdysozoa</taxon>
        <taxon>Nematoda</taxon>
        <taxon>Chromadorea</taxon>
        <taxon>Rhabditida</taxon>
        <taxon>Rhabditina</taxon>
        <taxon>Rhabditomorpha</taxon>
        <taxon>Strongyloidea</taxon>
        <taxon>Metastrongylidae</taxon>
        <taxon>Parelaphostrongylus</taxon>
    </lineage>
</organism>
<name>A0AAD5QFB3_PARTN</name>
<reference evidence="1" key="1">
    <citation type="submission" date="2021-06" db="EMBL/GenBank/DDBJ databases">
        <title>Parelaphostrongylus tenuis whole genome reference sequence.</title>
        <authorList>
            <person name="Garwood T.J."/>
            <person name="Larsen P.A."/>
            <person name="Fountain-Jones N.M."/>
            <person name="Garbe J.R."/>
            <person name="Macchietto M.G."/>
            <person name="Kania S.A."/>
            <person name="Gerhold R.W."/>
            <person name="Richards J.E."/>
            <person name="Wolf T.M."/>
        </authorList>
    </citation>
    <scope>NUCLEOTIDE SEQUENCE</scope>
    <source>
        <strain evidence="1">MNPRO001-30</strain>
        <tissue evidence="1">Meninges</tissue>
    </source>
</reference>
<dbReference type="EMBL" id="JAHQIW010000777">
    <property type="protein sequence ID" value="KAJ1349948.1"/>
    <property type="molecule type" value="Genomic_DNA"/>
</dbReference>
<protein>
    <submittedName>
        <fullName evidence="1">Uncharacterized protein</fullName>
    </submittedName>
</protein>
<evidence type="ECO:0000313" key="2">
    <source>
        <dbReference type="Proteomes" id="UP001196413"/>
    </source>
</evidence>
<proteinExistence type="predicted"/>
<gene>
    <name evidence="1" type="ORF">KIN20_005633</name>
</gene>
<dbReference type="AlphaFoldDB" id="A0AAD5QFB3"/>
<comment type="caution">
    <text evidence="1">The sequence shown here is derived from an EMBL/GenBank/DDBJ whole genome shotgun (WGS) entry which is preliminary data.</text>
</comment>
<dbReference type="Proteomes" id="UP001196413">
    <property type="component" value="Unassembled WGS sequence"/>
</dbReference>
<keyword evidence="2" id="KW-1185">Reference proteome</keyword>